<proteinExistence type="predicted"/>
<accession>C4ZC45</accession>
<reference evidence="1 2" key="1">
    <citation type="journal article" date="2009" name="Proc. Natl. Acad. Sci. U.S.A.">
        <title>Characterizing a model human gut microbiota composed of members of its two dominant bacterial phyla.</title>
        <authorList>
            <person name="Mahowald M.A."/>
            <person name="Rey F.E."/>
            <person name="Seedorf H."/>
            <person name="Turnbaugh P.J."/>
            <person name="Fulton R.S."/>
            <person name="Wollam A."/>
            <person name="Shah N."/>
            <person name="Wang C."/>
            <person name="Magrini V."/>
            <person name="Wilson R.K."/>
            <person name="Cantarel B.L."/>
            <person name="Coutinho P.M."/>
            <person name="Henrissat B."/>
            <person name="Crock L.W."/>
            <person name="Russell A."/>
            <person name="Verberkmoes N.C."/>
            <person name="Hettich R.L."/>
            <person name="Gordon J.I."/>
        </authorList>
    </citation>
    <scope>NUCLEOTIDE SEQUENCE [LARGE SCALE GENOMIC DNA]</scope>
    <source>
        <strain evidence="2">ATCC 33656 / DSM 3377 / JCM 17463 / KCTC 5835 / LMG 30912 / VPI 0990</strain>
    </source>
</reference>
<protein>
    <submittedName>
        <fullName evidence="1">Uncharacterized protein</fullName>
    </submittedName>
</protein>
<evidence type="ECO:0000313" key="2">
    <source>
        <dbReference type="Proteomes" id="UP000001477"/>
    </source>
</evidence>
<dbReference type="HOGENOM" id="CLU_3251697_0_0_9"/>
<dbReference type="STRING" id="515619.EUBREC_0545"/>
<evidence type="ECO:0000313" key="1">
    <source>
        <dbReference type="EMBL" id="ACR74335.1"/>
    </source>
</evidence>
<dbReference type="EMBL" id="CP001107">
    <property type="protein sequence ID" value="ACR74335.1"/>
    <property type="molecule type" value="Genomic_DNA"/>
</dbReference>
<dbReference type="AlphaFoldDB" id="C4ZC45"/>
<sequence>MANLALSGCVVPVWHTVLSLLLLCERCENMCSDFVDTNLFRI</sequence>
<dbReference type="Proteomes" id="UP000001477">
    <property type="component" value="Chromosome"/>
</dbReference>
<gene>
    <name evidence="1" type="ordered locus">EUBREC_0545</name>
</gene>
<name>C4ZC45_AGARV</name>
<organism evidence="1 2">
    <name type="scientific">Agathobacter rectalis (strain ATCC 33656 / DSM 3377 / JCM 17463 / KCTC 5835 / VPI 0990)</name>
    <name type="common">Eubacterium rectale</name>
    <dbReference type="NCBI Taxonomy" id="515619"/>
    <lineage>
        <taxon>Bacteria</taxon>
        <taxon>Bacillati</taxon>
        <taxon>Bacillota</taxon>
        <taxon>Clostridia</taxon>
        <taxon>Lachnospirales</taxon>
        <taxon>Lachnospiraceae</taxon>
        <taxon>Agathobacter</taxon>
    </lineage>
</organism>
<dbReference type="PaxDb" id="515619-EUBREC_0545"/>
<dbReference type="KEGG" id="ere:EUBREC_0545"/>